<accession>A0A8T3V9C5</accession>
<evidence type="ECO:0000256" key="4">
    <source>
        <dbReference type="ARBA" id="ARBA00022833"/>
    </source>
</evidence>
<comment type="caution">
    <text evidence="12">The sequence shown here is derived from an EMBL/GenBank/DDBJ whole genome shotgun (WGS) entry which is preliminary data.</text>
</comment>
<keyword evidence="4" id="KW-0862">Zinc</keyword>
<dbReference type="EMBL" id="SUTK01000009">
    <property type="protein sequence ID" value="MBE6501439.1"/>
    <property type="molecule type" value="Genomic_DNA"/>
</dbReference>
<keyword evidence="7" id="KW-0411">Iron-sulfur</keyword>
<comment type="similarity">
    <text evidence="8">Belongs to the FrhB family.</text>
</comment>
<name>A0A8T3V9C5_9EURY</name>
<dbReference type="GO" id="GO:0043794">
    <property type="term" value="F:formate dehydrogenase (coenzyme F420) activity"/>
    <property type="evidence" value="ECO:0007669"/>
    <property type="project" value="UniProtKB-EC"/>
</dbReference>
<organism evidence="12 13">
    <name type="scientific">Methanobrevibacter thaueri</name>
    <dbReference type="NCBI Taxonomy" id="190975"/>
    <lineage>
        <taxon>Archaea</taxon>
        <taxon>Methanobacteriati</taxon>
        <taxon>Methanobacteriota</taxon>
        <taxon>Methanomada group</taxon>
        <taxon>Methanobacteria</taxon>
        <taxon>Methanobacteriales</taxon>
        <taxon>Methanobacteriaceae</taxon>
        <taxon>Methanobrevibacter</taxon>
    </lineage>
</organism>
<evidence type="ECO:0000256" key="3">
    <source>
        <dbReference type="ARBA" id="ARBA00022723"/>
    </source>
</evidence>
<dbReference type="GO" id="GO:0052592">
    <property type="term" value="F:oxidoreductase activity, acting on CH or CH2 groups, with an iron-sulfur protein as acceptor"/>
    <property type="evidence" value="ECO:0007669"/>
    <property type="project" value="TreeGrafter"/>
</dbReference>
<dbReference type="AlphaFoldDB" id="A0A8T3V9C5"/>
<dbReference type="PANTHER" id="PTHR31332">
    <property type="entry name" value="7-HYDROXYMETHYL CHLOROPHYLL A REDUCTASE, CHLOROPLASTIC"/>
    <property type="match status" value="1"/>
</dbReference>
<evidence type="ECO:0000256" key="5">
    <source>
        <dbReference type="ARBA" id="ARBA00023002"/>
    </source>
</evidence>
<comment type="cofactor">
    <cofactor evidence="1">
        <name>Zn(2+)</name>
        <dbReference type="ChEBI" id="CHEBI:29105"/>
    </cofactor>
</comment>
<dbReference type="InterPro" id="IPR007525">
    <property type="entry name" value="FrhB_FdhB_C"/>
</dbReference>
<dbReference type="EC" id="1.17.98.3" evidence="10"/>
<gene>
    <name evidence="12" type="ORF">E7Z79_03250</name>
</gene>
<dbReference type="InterPro" id="IPR045220">
    <property type="entry name" value="FRHB/FDHB/HCAR-like"/>
</dbReference>
<protein>
    <recommendedName>
        <fullName evidence="10">formate dehydrogenase (coenzyme F420)</fullName>
        <ecNumber evidence="10">1.17.98.3</ecNumber>
    </recommendedName>
</protein>
<dbReference type="GO" id="GO:0046872">
    <property type="term" value="F:metal ion binding"/>
    <property type="evidence" value="ECO:0007669"/>
    <property type="project" value="UniProtKB-KW"/>
</dbReference>
<keyword evidence="3" id="KW-0479">Metal-binding</keyword>
<dbReference type="InterPro" id="IPR007516">
    <property type="entry name" value="Co_F420_Hydgase/DH_bsu_N"/>
</dbReference>
<evidence type="ECO:0000313" key="13">
    <source>
        <dbReference type="Proteomes" id="UP000783037"/>
    </source>
</evidence>
<sequence length="379" mass="42040">MSYVLAKSQNDDIHKAGECGGAVTSILKYLLDEGIVDGVLAISPCDDVYDGIPTFVTDSEDLMKTAGSYHCAPTMIGDLVQKYFFDKKVAVTAKPCDMRAIEELIARHKINRDNIYVIGLNCGGTVSPVSGRKMIDLFYEADPDDVISEEIDKGQFIIELADGSEEAVKIHDLENEGYGRRTNCQRCDVKIPRKANLACGNWGAEDCWTFIEINDEKGQEMIDGAKKAGILETKTPAQGAIDGRAKVEGIMIKMANKVQNAVYPTVSEMDEWKRCISCYACRDVCPICWCFENCELNKPYFKDETNIPPTPIAFQGVRLSHMSFSCVDCGQCDDVCPMDIPVSLIFDKLQKKYFNKTGYVAGVSDDIKPPLYSPEKTEL</sequence>
<dbReference type="Gene3D" id="1.10.1060.10">
    <property type="entry name" value="Alpha-helical ferredoxin"/>
    <property type="match status" value="1"/>
</dbReference>
<evidence type="ECO:0000256" key="1">
    <source>
        <dbReference type="ARBA" id="ARBA00001947"/>
    </source>
</evidence>
<dbReference type="InterPro" id="IPR017896">
    <property type="entry name" value="4Fe4S_Fe-S-bd"/>
</dbReference>
<reference evidence="12" key="1">
    <citation type="submission" date="2019-04" db="EMBL/GenBank/DDBJ databases">
        <title>Evolution of Biomass-Degrading Anaerobic Consortia Revealed by Metagenomics.</title>
        <authorList>
            <person name="Peng X."/>
        </authorList>
    </citation>
    <scope>NUCLEOTIDE SEQUENCE</scope>
    <source>
        <strain evidence="12">SIG18</strain>
    </source>
</reference>
<dbReference type="InterPro" id="IPR017900">
    <property type="entry name" value="4Fe4S_Fe_S_CS"/>
</dbReference>
<evidence type="ECO:0000313" key="12">
    <source>
        <dbReference type="EMBL" id="MBE6501439.1"/>
    </source>
</evidence>
<evidence type="ECO:0000256" key="9">
    <source>
        <dbReference type="ARBA" id="ARBA00047971"/>
    </source>
</evidence>
<dbReference type="PANTHER" id="PTHR31332:SF6">
    <property type="entry name" value="FORMATE DEHYDROGENASE SUBUNIT BETA"/>
    <property type="match status" value="1"/>
</dbReference>
<evidence type="ECO:0000256" key="2">
    <source>
        <dbReference type="ARBA" id="ARBA00001974"/>
    </source>
</evidence>
<dbReference type="Proteomes" id="UP000783037">
    <property type="component" value="Unassembled WGS sequence"/>
</dbReference>
<keyword evidence="5" id="KW-0560">Oxidoreductase</keyword>
<proteinExistence type="inferred from homology"/>
<dbReference type="InterPro" id="IPR009051">
    <property type="entry name" value="Helical_ferredxn"/>
</dbReference>
<evidence type="ECO:0000256" key="6">
    <source>
        <dbReference type="ARBA" id="ARBA00023004"/>
    </source>
</evidence>
<comment type="catalytic activity">
    <reaction evidence="9">
        <text>oxidized coenzyme F420-(gamma-L-Glu)(n) + formate + 2 H(+) = reduced coenzyme F420-(gamma-L-Glu)(n) + CO2</text>
        <dbReference type="Rhea" id="RHEA:42764"/>
        <dbReference type="Rhea" id="RHEA-COMP:12939"/>
        <dbReference type="Rhea" id="RHEA-COMP:14378"/>
        <dbReference type="ChEBI" id="CHEBI:15378"/>
        <dbReference type="ChEBI" id="CHEBI:15740"/>
        <dbReference type="ChEBI" id="CHEBI:16526"/>
        <dbReference type="ChEBI" id="CHEBI:133980"/>
        <dbReference type="ChEBI" id="CHEBI:139511"/>
        <dbReference type="EC" id="1.17.98.3"/>
    </reaction>
</comment>
<dbReference type="PROSITE" id="PS00198">
    <property type="entry name" value="4FE4S_FER_1"/>
    <property type="match status" value="2"/>
</dbReference>
<dbReference type="PROSITE" id="PS51379">
    <property type="entry name" value="4FE4S_FER_2"/>
    <property type="match status" value="2"/>
</dbReference>
<evidence type="ECO:0000256" key="10">
    <source>
        <dbReference type="ARBA" id="ARBA00049724"/>
    </source>
</evidence>
<evidence type="ECO:0000256" key="7">
    <source>
        <dbReference type="ARBA" id="ARBA00023014"/>
    </source>
</evidence>
<evidence type="ECO:0000256" key="8">
    <source>
        <dbReference type="ARBA" id="ARBA00038369"/>
    </source>
</evidence>
<dbReference type="SUPFAM" id="SSF46548">
    <property type="entry name" value="alpha-helical ferredoxin"/>
    <property type="match status" value="1"/>
</dbReference>
<dbReference type="Pfam" id="PF13183">
    <property type="entry name" value="Fer4_8"/>
    <property type="match status" value="1"/>
</dbReference>
<keyword evidence="6" id="KW-0408">Iron</keyword>
<feature type="domain" description="4Fe-4S ferredoxin-type" evidence="11">
    <location>
        <begin position="265"/>
        <end position="286"/>
    </location>
</feature>
<dbReference type="Pfam" id="PF04432">
    <property type="entry name" value="FrhB_FdhB_C"/>
    <property type="match status" value="1"/>
</dbReference>
<dbReference type="RefSeq" id="WP_303738552.1">
    <property type="nucleotide sequence ID" value="NZ_SUTK01000009.1"/>
</dbReference>
<dbReference type="Pfam" id="PF04422">
    <property type="entry name" value="FrhB_FdhB_N"/>
    <property type="match status" value="1"/>
</dbReference>
<feature type="domain" description="4Fe-4S ferredoxin-type" evidence="11">
    <location>
        <begin position="317"/>
        <end position="347"/>
    </location>
</feature>
<dbReference type="GO" id="GO:0051536">
    <property type="term" value="F:iron-sulfur cluster binding"/>
    <property type="evidence" value="ECO:0007669"/>
    <property type="project" value="UniProtKB-KW"/>
</dbReference>
<evidence type="ECO:0000259" key="11">
    <source>
        <dbReference type="PROSITE" id="PS51379"/>
    </source>
</evidence>
<comment type="cofactor">
    <cofactor evidence="2">
        <name>FAD</name>
        <dbReference type="ChEBI" id="CHEBI:57692"/>
    </cofactor>
</comment>